<evidence type="ECO:0000256" key="5">
    <source>
        <dbReference type="RuleBase" id="RU003476"/>
    </source>
</evidence>
<dbReference type="InterPro" id="IPR020476">
    <property type="entry name" value="Nudix_hydrolase"/>
</dbReference>
<evidence type="ECO:0000313" key="8">
    <source>
        <dbReference type="EMBL" id="SNS43254.1"/>
    </source>
</evidence>
<comment type="similarity">
    <text evidence="2 5">Belongs to the Nudix hydrolase family.</text>
</comment>
<evidence type="ECO:0000256" key="6">
    <source>
        <dbReference type="SAM" id="MobiDB-lite"/>
    </source>
</evidence>
<sequence>MRHPTVAATGIRQRPPGEPSAVTETFAGSAGTLKQMITSRPTGRVILVDPADRALMFRFIPPDPWPRELAWHLPGGGIEPGESAVEAACREVYEETGFIITRQDLGEPVAVNEGGWSLQGSRYYTVHTYFFARVSTAEVSGSGDDGFGHRWWTATELDATTERVFPPGLAVLLKDLLQGARHEWPVTLDW</sequence>
<dbReference type="PANTHER" id="PTHR43046">
    <property type="entry name" value="GDP-MANNOSE MANNOSYL HYDROLASE"/>
    <property type="match status" value="1"/>
</dbReference>
<protein>
    <submittedName>
        <fullName evidence="8">NUDIX domain-containing protein</fullName>
    </submittedName>
</protein>
<dbReference type="AlphaFoldDB" id="A0A239EH94"/>
<dbReference type="GO" id="GO:0016787">
    <property type="term" value="F:hydrolase activity"/>
    <property type="evidence" value="ECO:0007669"/>
    <property type="project" value="UniProtKB-KW"/>
</dbReference>
<evidence type="ECO:0000256" key="2">
    <source>
        <dbReference type="ARBA" id="ARBA00005582"/>
    </source>
</evidence>
<dbReference type="Proteomes" id="UP000198282">
    <property type="component" value="Unassembled WGS sequence"/>
</dbReference>
<dbReference type="EMBL" id="FZOD01000009">
    <property type="protein sequence ID" value="SNS43254.1"/>
    <property type="molecule type" value="Genomic_DNA"/>
</dbReference>
<evidence type="ECO:0000259" key="7">
    <source>
        <dbReference type="PROSITE" id="PS51462"/>
    </source>
</evidence>
<feature type="domain" description="Nudix hydrolase" evidence="7">
    <location>
        <begin position="38"/>
        <end position="175"/>
    </location>
</feature>
<accession>A0A239EH94</accession>
<evidence type="ECO:0000256" key="4">
    <source>
        <dbReference type="ARBA" id="ARBA00022842"/>
    </source>
</evidence>
<keyword evidence="4" id="KW-0460">Magnesium</keyword>
<reference evidence="8 9" key="1">
    <citation type="submission" date="2017-06" db="EMBL/GenBank/DDBJ databases">
        <authorList>
            <person name="Kim H.J."/>
            <person name="Triplett B.A."/>
        </authorList>
    </citation>
    <scope>NUCLEOTIDE SEQUENCE [LARGE SCALE GENOMIC DNA]</scope>
    <source>
        <strain evidence="8 9">CGMCC 4.2132</strain>
    </source>
</reference>
<dbReference type="PRINTS" id="PR00502">
    <property type="entry name" value="NUDIXFAMILY"/>
</dbReference>
<gene>
    <name evidence="8" type="ORF">SAMN05216276_1009113</name>
</gene>
<dbReference type="Gene3D" id="3.90.79.10">
    <property type="entry name" value="Nucleoside Triphosphate Pyrophosphohydrolase"/>
    <property type="match status" value="1"/>
</dbReference>
<dbReference type="PROSITE" id="PS51462">
    <property type="entry name" value="NUDIX"/>
    <property type="match status" value="1"/>
</dbReference>
<dbReference type="SUPFAM" id="SSF55811">
    <property type="entry name" value="Nudix"/>
    <property type="match status" value="1"/>
</dbReference>
<evidence type="ECO:0000256" key="1">
    <source>
        <dbReference type="ARBA" id="ARBA00001946"/>
    </source>
</evidence>
<feature type="region of interest" description="Disordered" evidence="6">
    <location>
        <begin position="1"/>
        <end position="21"/>
    </location>
</feature>
<keyword evidence="9" id="KW-1185">Reference proteome</keyword>
<dbReference type="PROSITE" id="PS00893">
    <property type="entry name" value="NUDIX_BOX"/>
    <property type="match status" value="1"/>
</dbReference>
<evidence type="ECO:0000313" key="9">
    <source>
        <dbReference type="Proteomes" id="UP000198282"/>
    </source>
</evidence>
<proteinExistence type="inferred from homology"/>
<dbReference type="InterPro" id="IPR000086">
    <property type="entry name" value="NUDIX_hydrolase_dom"/>
</dbReference>
<comment type="cofactor">
    <cofactor evidence="1">
        <name>Mg(2+)</name>
        <dbReference type="ChEBI" id="CHEBI:18420"/>
    </cofactor>
</comment>
<dbReference type="InterPro" id="IPR015797">
    <property type="entry name" value="NUDIX_hydrolase-like_dom_sf"/>
</dbReference>
<dbReference type="PANTHER" id="PTHR43046:SF12">
    <property type="entry name" value="GDP-MANNOSE MANNOSYL HYDROLASE"/>
    <property type="match status" value="1"/>
</dbReference>
<dbReference type="InterPro" id="IPR020084">
    <property type="entry name" value="NUDIX_hydrolase_CS"/>
</dbReference>
<dbReference type="OrthoDB" id="3214694at2"/>
<dbReference type="Pfam" id="PF00293">
    <property type="entry name" value="NUDIX"/>
    <property type="match status" value="1"/>
</dbReference>
<dbReference type="CDD" id="cd04685">
    <property type="entry name" value="NUDIX_Hydrolase"/>
    <property type="match status" value="1"/>
</dbReference>
<evidence type="ECO:0000256" key="3">
    <source>
        <dbReference type="ARBA" id="ARBA00022801"/>
    </source>
</evidence>
<name>A0A239EH94_9ACTN</name>
<organism evidence="8 9">
    <name type="scientific">Streptosporangium subroseum</name>
    <dbReference type="NCBI Taxonomy" id="106412"/>
    <lineage>
        <taxon>Bacteria</taxon>
        <taxon>Bacillati</taxon>
        <taxon>Actinomycetota</taxon>
        <taxon>Actinomycetes</taxon>
        <taxon>Streptosporangiales</taxon>
        <taxon>Streptosporangiaceae</taxon>
        <taxon>Streptosporangium</taxon>
    </lineage>
</organism>
<keyword evidence="3 5" id="KW-0378">Hydrolase</keyword>